<dbReference type="InterPro" id="IPR036396">
    <property type="entry name" value="Cyt_P450_sf"/>
</dbReference>
<evidence type="ECO:0000256" key="13">
    <source>
        <dbReference type="PIRSR" id="PIRSR602401-1"/>
    </source>
</evidence>
<evidence type="ECO:0000313" key="16">
    <source>
        <dbReference type="Proteomes" id="UP000076727"/>
    </source>
</evidence>
<dbReference type="Gene3D" id="1.10.630.10">
    <property type="entry name" value="Cytochrome P450"/>
    <property type="match status" value="1"/>
</dbReference>
<dbReference type="GO" id="GO:0005506">
    <property type="term" value="F:iron ion binding"/>
    <property type="evidence" value="ECO:0007669"/>
    <property type="project" value="InterPro"/>
</dbReference>
<dbReference type="SUPFAM" id="SSF48264">
    <property type="entry name" value="Cytochrome P450"/>
    <property type="match status" value="1"/>
</dbReference>
<evidence type="ECO:0000256" key="8">
    <source>
        <dbReference type="ARBA" id="ARBA00022989"/>
    </source>
</evidence>
<dbReference type="PRINTS" id="PR00463">
    <property type="entry name" value="EP450I"/>
</dbReference>
<dbReference type="GO" id="GO:0020037">
    <property type="term" value="F:heme binding"/>
    <property type="evidence" value="ECO:0007669"/>
    <property type="project" value="InterPro"/>
</dbReference>
<evidence type="ECO:0000313" key="15">
    <source>
        <dbReference type="EMBL" id="KZT69367.1"/>
    </source>
</evidence>
<comment type="cofactor">
    <cofactor evidence="1 13">
        <name>heme</name>
        <dbReference type="ChEBI" id="CHEBI:30413"/>
    </cofactor>
</comment>
<comment type="pathway">
    <text evidence="3">Secondary metabolite biosynthesis.</text>
</comment>
<dbReference type="Pfam" id="PF00067">
    <property type="entry name" value="p450"/>
    <property type="match status" value="1"/>
</dbReference>
<comment type="subcellular location">
    <subcellularLocation>
        <location evidence="2">Membrane</location>
        <topology evidence="2">Single-pass membrane protein</topology>
    </subcellularLocation>
</comment>
<dbReference type="OrthoDB" id="2781403at2759"/>
<evidence type="ECO:0000256" key="5">
    <source>
        <dbReference type="ARBA" id="ARBA00022617"/>
    </source>
</evidence>
<reference evidence="15 16" key="1">
    <citation type="journal article" date="2016" name="Mol. Biol. Evol.">
        <title>Comparative Genomics of Early-Diverging Mushroom-Forming Fungi Provides Insights into the Origins of Lignocellulose Decay Capabilities.</title>
        <authorList>
            <person name="Nagy L.G."/>
            <person name="Riley R."/>
            <person name="Tritt A."/>
            <person name="Adam C."/>
            <person name="Daum C."/>
            <person name="Floudas D."/>
            <person name="Sun H."/>
            <person name="Yadav J.S."/>
            <person name="Pangilinan J."/>
            <person name="Larsson K.H."/>
            <person name="Matsuura K."/>
            <person name="Barry K."/>
            <person name="Labutti K."/>
            <person name="Kuo R."/>
            <person name="Ohm R.A."/>
            <person name="Bhattacharya S.S."/>
            <person name="Shirouzu T."/>
            <person name="Yoshinaga Y."/>
            <person name="Martin F.M."/>
            <person name="Grigoriev I.V."/>
            <person name="Hibbett D.S."/>
        </authorList>
    </citation>
    <scope>NUCLEOTIDE SEQUENCE [LARGE SCALE GENOMIC DNA]</scope>
    <source>
        <strain evidence="15 16">L-15889</strain>
    </source>
</reference>
<name>A0A165QEU1_9APHY</name>
<dbReference type="EMBL" id="KV429058">
    <property type="protein sequence ID" value="KZT69367.1"/>
    <property type="molecule type" value="Genomic_DNA"/>
</dbReference>
<evidence type="ECO:0000256" key="6">
    <source>
        <dbReference type="ARBA" id="ARBA00022692"/>
    </source>
</evidence>
<proteinExistence type="inferred from homology"/>
<dbReference type="STRING" id="1314783.A0A165QEU1"/>
<keyword evidence="8" id="KW-1133">Transmembrane helix</keyword>
<dbReference type="InterPro" id="IPR017972">
    <property type="entry name" value="Cyt_P450_CS"/>
</dbReference>
<organism evidence="15 16">
    <name type="scientific">Daedalea quercina L-15889</name>
    <dbReference type="NCBI Taxonomy" id="1314783"/>
    <lineage>
        <taxon>Eukaryota</taxon>
        <taxon>Fungi</taxon>
        <taxon>Dikarya</taxon>
        <taxon>Basidiomycota</taxon>
        <taxon>Agaricomycotina</taxon>
        <taxon>Agaricomycetes</taxon>
        <taxon>Polyporales</taxon>
        <taxon>Fomitopsis</taxon>
    </lineage>
</organism>
<dbReference type="PANTHER" id="PTHR46300:SF7">
    <property type="entry name" value="P450, PUTATIVE (EUROFUNG)-RELATED"/>
    <property type="match status" value="1"/>
</dbReference>
<keyword evidence="16" id="KW-1185">Reference proteome</keyword>
<evidence type="ECO:0000256" key="9">
    <source>
        <dbReference type="ARBA" id="ARBA00023002"/>
    </source>
</evidence>
<keyword evidence="9 14" id="KW-0560">Oxidoreductase</keyword>
<evidence type="ECO:0000256" key="14">
    <source>
        <dbReference type="RuleBase" id="RU000461"/>
    </source>
</evidence>
<feature type="binding site" description="axial binding residue" evidence="13">
    <location>
        <position position="443"/>
    </location>
    <ligand>
        <name>heme</name>
        <dbReference type="ChEBI" id="CHEBI:30413"/>
    </ligand>
    <ligandPart>
        <name>Fe</name>
        <dbReference type="ChEBI" id="CHEBI:18248"/>
    </ligandPart>
</feature>
<gene>
    <name evidence="15" type="ORF">DAEQUDRAFT_669638</name>
</gene>
<evidence type="ECO:0000256" key="4">
    <source>
        <dbReference type="ARBA" id="ARBA00010617"/>
    </source>
</evidence>
<comment type="similarity">
    <text evidence="4 14">Belongs to the cytochrome P450 family.</text>
</comment>
<dbReference type="CDD" id="cd11065">
    <property type="entry name" value="CYP64-like"/>
    <property type="match status" value="1"/>
</dbReference>
<evidence type="ECO:0000256" key="11">
    <source>
        <dbReference type="ARBA" id="ARBA00023033"/>
    </source>
</evidence>
<evidence type="ECO:0000256" key="1">
    <source>
        <dbReference type="ARBA" id="ARBA00001971"/>
    </source>
</evidence>
<evidence type="ECO:0000256" key="10">
    <source>
        <dbReference type="ARBA" id="ARBA00023004"/>
    </source>
</evidence>
<accession>A0A165QEU1</accession>
<keyword evidence="6" id="KW-0812">Transmembrane</keyword>
<evidence type="ECO:0000256" key="7">
    <source>
        <dbReference type="ARBA" id="ARBA00022723"/>
    </source>
</evidence>
<keyword evidence="11 14" id="KW-0503">Monooxygenase</keyword>
<keyword evidence="5 13" id="KW-0349">Heme</keyword>
<dbReference type="PROSITE" id="PS00086">
    <property type="entry name" value="CYTOCHROME_P450"/>
    <property type="match status" value="1"/>
</dbReference>
<keyword evidence="7 13" id="KW-0479">Metal-binding</keyword>
<dbReference type="GO" id="GO:0016020">
    <property type="term" value="C:membrane"/>
    <property type="evidence" value="ECO:0007669"/>
    <property type="project" value="UniProtKB-SubCell"/>
</dbReference>
<evidence type="ECO:0000256" key="2">
    <source>
        <dbReference type="ARBA" id="ARBA00004167"/>
    </source>
</evidence>
<dbReference type="GO" id="GO:0016705">
    <property type="term" value="F:oxidoreductase activity, acting on paired donors, with incorporation or reduction of molecular oxygen"/>
    <property type="evidence" value="ECO:0007669"/>
    <property type="project" value="InterPro"/>
</dbReference>
<evidence type="ECO:0000256" key="3">
    <source>
        <dbReference type="ARBA" id="ARBA00005179"/>
    </source>
</evidence>
<protein>
    <submittedName>
        <fullName evidence="15">Cytochrome P450</fullName>
    </submittedName>
</protein>
<dbReference type="InterPro" id="IPR002401">
    <property type="entry name" value="Cyt_P450_E_grp-I"/>
</dbReference>
<keyword evidence="10 13" id="KW-0408">Iron</keyword>
<dbReference type="PANTHER" id="PTHR46300">
    <property type="entry name" value="P450, PUTATIVE (EUROFUNG)-RELATED-RELATED"/>
    <property type="match status" value="1"/>
</dbReference>
<dbReference type="GO" id="GO:0004497">
    <property type="term" value="F:monooxygenase activity"/>
    <property type="evidence" value="ECO:0007669"/>
    <property type="project" value="UniProtKB-KW"/>
</dbReference>
<dbReference type="AlphaFoldDB" id="A0A165QEU1"/>
<dbReference type="Proteomes" id="UP000076727">
    <property type="component" value="Unassembled WGS sequence"/>
</dbReference>
<dbReference type="InterPro" id="IPR050364">
    <property type="entry name" value="Cytochrome_P450_fung"/>
</dbReference>
<keyword evidence="12" id="KW-0472">Membrane</keyword>
<evidence type="ECO:0000256" key="12">
    <source>
        <dbReference type="ARBA" id="ARBA00023136"/>
    </source>
</evidence>
<dbReference type="InterPro" id="IPR001128">
    <property type="entry name" value="Cyt_P450"/>
</dbReference>
<sequence>MAVTTACAVATLALCILCSIYLRRSKRNDLPPGPPRLPILGNVHQLPLRDQHKTFREWASSYGDIVYTEFLTKPVIIVSSAKVAYDLMEKRGVKYSSRPRFVRIVEMIDWSRNVAFRKNDDTWRRHRKWYQQAFIARSAVNGYQPLQLREVRRLLHDLLQNPSDFTAGFKRYIASLVFEIGYGRTTASLDGDDFIRLVDPGIAEVLSGSSSGTAPVDLFPILKYVPTWMPGAEFRRRIVSAGKAIAATEDIPYNMVQNDMTTDVAQPSFASNLIQECSRKGAFTEKDESDVKGAMGTLYIGEAPSPSVAAIIAFVLAMVQNPGIYKKAQEEMASVVGDTKLPDFEDRESLPYLENIIREVYRWCPPVPTAVPHQSDDDDIYRDFYIPKGSMIIPNIWAMFRDSEVYPDPEAFKPERYLSMNLNEDFDLRDPRRIVFGFGRRICPGRFFADNNVWLAAASIVATMDISKARDEQGNEIMPAPKWLSGLSVHLEPFACDIRPRSEKSQQLIVDSIMND</sequence>